<dbReference type="EMBL" id="NWTN01000001">
    <property type="protein sequence ID" value="PRQ69106.1"/>
    <property type="molecule type" value="Genomic_DNA"/>
</dbReference>
<sequence length="38" mass="4525">MCKHGNLLQRQKRTLWQKLRGIKEIYVCSRCGHIVTVK</sequence>
<organism evidence="1 2">
    <name type="scientific">Vibrio mediterranei</name>
    <dbReference type="NCBI Taxonomy" id="689"/>
    <lineage>
        <taxon>Bacteria</taxon>
        <taxon>Pseudomonadati</taxon>
        <taxon>Pseudomonadota</taxon>
        <taxon>Gammaproteobacteria</taxon>
        <taxon>Vibrionales</taxon>
        <taxon>Vibrionaceae</taxon>
        <taxon>Vibrio</taxon>
    </lineage>
</organism>
<gene>
    <name evidence="1" type="ORF">COR51_00500</name>
</gene>
<evidence type="ECO:0000313" key="1">
    <source>
        <dbReference type="EMBL" id="PRQ69106.1"/>
    </source>
</evidence>
<dbReference type="Proteomes" id="UP000238163">
    <property type="component" value="Unassembled WGS sequence"/>
</dbReference>
<name>A0ABX5DKG6_9VIBR</name>
<protein>
    <submittedName>
        <fullName evidence="1">Uncharacterized protein</fullName>
    </submittedName>
</protein>
<reference evidence="1 2" key="1">
    <citation type="submission" date="2018-03" db="EMBL/GenBank/DDBJ databases">
        <title>Genetic Diversity and Phenotypic Plasticity of AHL Mediated Quorum Sensing in Environmental Strains of Vibrio mediterranei.</title>
        <authorList>
            <person name="Lantoine F."/>
            <person name="Vouve F."/>
        </authorList>
    </citation>
    <scope>NUCLEOTIDE SEQUENCE [LARGE SCALE GENOMIC DNA]</scope>
    <source>
        <strain evidence="1 2">17LN0615E</strain>
    </source>
</reference>
<evidence type="ECO:0000313" key="2">
    <source>
        <dbReference type="Proteomes" id="UP000238163"/>
    </source>
</evidence>
<proteinExistence type="predicted"/>
<accession>A0ABX5DKG6</accession>
<comment type="caution">
    <text evidence="1">The sequence shown here is derived from an EMBL/GenBank/DDBJ whole genome shotgun (WGS) entry which is preliminary data.</text>
</comment>
<keyword evidence="2" id="KW-1185">Reference proteome</keyword>